<dbReference type="InterPro" id="IPR047641">
    <property type="entry name" value="ABC_transpr_MalK/UgpC-like"/>
</dbReference>
<organism evidence="7 8">
    <name type="scientific">Thalassotalea marina</name>
    <dbReference type="NCBI Taxonomy" id="1673741"/>
    <lineage>
        <taxon>Bacteria</taxon>
        <taxon>Pseudomonadati</taxon>
        <taxon>Pseudomonadota</taxon>
        <taxon>Gammaproteobacteria</taxon>
        <taxon>Alteromonadales</taxon>
        <taxon>Colwelliaceae</taxon>
        <taxon>Thalassotalea</taxon>
    </lineage>
</organism>
<dbReference type="RefSeq" id="WP_189766752.1">
    <property type="nucleotide sequence ID" value="NZ_BNCK01000001.1"/>
</dbReference>
<dbReference type="Gene3D" id="3.40.50.300">
    <property type="entry name" value="P-loop containing nucleotide triphosphate hydrolases"/>
    <property type="match status" value="1"/>
</dbReference>
<keyword evidence="8" id="KW-1185">Reference proteome</keyword>
<keyword evidence="4 7" id="KW-0067">ATP-binding</keyword>
<evidence type="ECO:0000256" key="1">
    <source>
        <dbReference type="ARBA" id="ARBA00022448"/>
    </source>
</evidence>
<reference evidence="7" key="2">
    <citation type="submission" date="2020-09" db="EMBL/GenBank/DDBJ databases">
        <authorList>
            <person name="Sun Q."/>
            <person name="Kim S."/>
        </authorList>
    </citation>
    <scope>NUCLEOTIDE SEQUENCE</scope>
    <source>
        <strain evidence="7">KCTC 42731</strain>
    </source>
</reference>
<evidence type="ECO:0000256" key="5">
    <source>
        <dbReference type="ARBA" id="ARBA00023136"/>
    </source>
</evidence>
<accession>A0A919BBR2</accession>
<dbReference type="InterPro" id="IPR003593">
    <property type="entry name" value="AAA+_ATPase"/>
</dbReference>
<evidence type="ECO:0000313" key="8">
    <source>
        <dbReference type="Proteomes" id="UP000623842"/>
    </source>
</evidence>
<dbReference type="GO" id="GO:0016887">
    <property type="term" value="F:ATP hydrolysis activity"/>
    <property type="evidence" value="ECO:0007669"/>
    <property type="project" value="InterPro"/>
</dbReference>
<evidence type="ECO:0000256" key="4">
    <source>
        <dbReference type="ARBA" id="ARBA00022840"/>
    </source>
</evidence>
<proteinExistence type="predicted"/>
<dbReference type="InterPro" id="IPR015853">
    <property type="entry name" value="ABC_transpr_FbpC"/>
</dbReference>
<feature type="domain" description="ABC transporter" evidence="6">
    <location>
        <begin position="2"/>
        <end position="227"/>
    </location>
</feature>
<name>A0A919BBR2_9GAMM</name>
<dbReference type="GO" id="GO:0015697">
    <property type="term" value="P:quaternary ammonium group transport"/>
    <property type="evidence" value="ECO:0007669"/>
    <property type="project" value="UniProtKB-ARBA"/>
</dbReference>
<dbReference type="Gene3D" id="2.40.50.100">
    <property type="match status" value="1"/>
</dbReference>
<dbReference type="Pfam" id="PF08402">
    <property type="entry name" value="TOBE_2"/>
    <property type="match status" value="1"/>
</dbReference>
<dbReference type="SUPFAM" id="SSF50331">
    <property type="entry name" value="MOP-like"/>
    <property type="match status" value="1"/>
</dbReference>
<dbReference type="InterPro" id="IPR012340">
    <property type="entry name" value="NA-bd_OB-fold"/>
</dbReference>
<evidence type="ECO:0000256" key="3">
    <source>
        <dbReference type="ARBA" id="ARBA00022741"/>
    </source>
</evidence>
<reference evidence="7" key="1">
    <citation type="journal article" date="2014" name="Int. J. Syst. Evol. Microbiol.">
        <title>Complete genome sequence of Corynebacterium casei LMG S-19264T (=DSM 44701T), isolated from a smear-ripened cheese.</title>
        <authorList>
            <consortium name="US DOE Joint Genome Institute (JGI-PGF)"/>
            <person name="Walter F."/>
            <person name="Albersmeier A."/>
            <person name="Kalinowski J."/>
            <person name="Ruckert C."/>
        </authorList>
    </citation>
    <scope>NUCLEOTIDE SEQUENCE</scope>
    <source>
        <strain evidence="7">KCTC 42731</strain>
    </source>
</reference>
<dbReference type="GO" id="GO:0015408">
    <property type="term" value="F:ABC-type ferric iron transporter activity"/>
    <property type="evidence" value="ECO:0007669"/>
    <property type="project" value="InterPro"/>
</dbReference>
<comment type="caution">
    <text evidence="7">The sequence shown here is derived from an EMBL/GenBank/DDBJ whole genome shotgun (WGS) entry which is preliminary data.</text>
</comment>
<dbReference type="GO" id="GO:0005524">
    <property type="term" value="F:ATP binding"/>
    <property type="evidence" value="ECO:0007669"/>
    <property type="project" value="UniProtKB-KW"/>
</dbReference>
<protein>
    <submittedName>
        <fullName evidence="7">Iron ABC transporter ATP-binding protein</fullName>
    </submittedName>
</protein>
<dbReference type="InterPro" id="IPR013611">
    <property type="entry name" value="Transp-assoc_OB_typ2"/>
</dbReference>
<dbReference type="Pfam" id="PF00005">
    <property type="entry name" value="ABC_tran"/>
    <property type="match status" value="1"/>
</dbReference>
<dbReference type="AlphaFoldDB" id="A0A919BBR2"/>
<dbReference type="GO" id="GO:0055052">
    <property type="term" value="C:ATP-binding cassette (ABC) transporter complex, substrate-binding subunit-containing"/>
    <property type="evidence" value="ECO:0007669"/>
    <property type="project" value="TreeGrafter"/>
</dbReference>
<keyword evidence="1" id="KW-0813">Transport</keyword>
<sequence>MINLEHLTINYGDNTVVKNLNFSLGHDEILMLVGPTGCGKSTILKAIAGLVPIADGKITNSHWVADAKHQVPPEKRNLGMVFQDFALFPHLSVLDNVSFRLKTTKKAEHWLAVLGLSEFSQVKPSQLSGGQKQRVALARTLAHEPALVLLDEPLSSLDAALKDELRWQIRDALKAAGVPAIWVTHDQEEALSIGDQVGVLRAGNLEQLADPQTCYNTPANEFVAGFLGDANFLDGQLDSNNNNNNCVNTVLGSAAIHPNQHSTNQVKVLLRPEDIDLQANEQGNGKVIWSRFEGKSSLVLVELSDGEQIRVRQSNKVTLHTNQTVQLTINTQAPLSVFPVTEK</sequence>
<dbReference type="EMBL" id="BNCK01000001">
    <property type="protein sequence ID" value="GHF77716.1"/>
    <property type="molecule type" value="Genomic_DNA"/>
</dbReference>
<gene>
    <name evidence="7" type="ORF">GCM10017161_00870</name>
</gene>
<evidence type="ECO:0000313" key="7">
    <source>
        <dbReference type="EMBL" id="GHF77716.1"/>
    </source>
</evidence>
<dbReference type="Gene3D" id="2.40.50.140">
    <property type="entry name" value="Nucleic acid-binding proteins"/>
    <property type="match status" value="1"/>
</dbReference>
<dbReference type="PROSITE" id="PS00211">
    <property type="entry name" value="ABC_TRANSPORTER_1"/>
    <property type="match status" value="1"/>
</dbReference>
<evidence type="ECO:0000259" key="6">
    <source>
        <dbReference type="PROSITE" id="PS50893"/>
    </source>
</evidence>
<keyword evidence="3" id="KW-0547">Nucleotide-binding</keyword>
<dbReference type="CDD" id="cd03259">
    <property type="entry name" value="ABC_Carb_Solutes_like"/>
    <property type="match status" value="1"/>
</dbReference>
<keyword evidence="2" id="KW-1003">Cell membrane</keyword>
<dbReference type="FunFam" id="3.40.50.300:FF:000425">
    <property type="entry name" value="Probable ABC transporter, ATP-binding subunit"/>
    <property type="match status" value="1"/>
</dbReference>
<dbReference type="InterPro" id="IPR003439">
    <property type="entry name" value="ABC_transporter-like_ATP-bd"/>
</dbReference>
<evidence type="ECO:0000256" key="2">
    <source>
        <dbReference type="ARBA" id="ARBA00022475"/>
    </source>
</evidence>
<dbReference type="PANTHER" id="PTHR43875:SF1">
    <property type="entry name" value="OSMOPROTECTIVE COMPOUNDS UPTAKE ATP-BINDING PROTEIN GGTA"/>
    <property type="match status" value="1"/>
</dbReference>
<dbReference type="Proteomes" id="UP000623842">
    <property type="component" value="Unassembled WGS sequence"/>
</dbReference>
<dbReference type="InterPro" id="IPR027417">
    <property type="entry name" value="P-loop_NTPase"/>
</dbReference>
<dbReference type="InterPro" id="IPR017871">
    <property type="entry name" value="ABC_transporter-like_CS"/>
</dbReference>
<dbReference type="InterPro" id="IPR008995">
    <property type="entry name" value="Mo/tungstate-bd_C_term_dom"/>
</dbReference>
<dbReference type="SUPFAM" id="SSF52540">
    <property type="entry name" value="P-loop containing nucleoside triphosphate hydrolases"/>
    <property type="match status" value="1"/>
</dbReference>
<dbReference type="PANTHER" id="PTHR43875">
    <property type="entry name" value="MALTODEXTRIN IMPORT ATP-BINDING PROTEIN MSMX"/>
    <property type="match status" value="1"/>
</dbReference>
<dbReference type="PROSITE" id="PS50893">
    <property type="entry name" value="ABC_TRANSPORTER_2"/>
    <property type="match status" value="1"/>
</dbReference>
<keyword evidence="5" id="KW-0472">Membrane</keyword>
<dbReference type="SMART" id="SM00382">
    <property type="entry name" value="AAA"/>
    <property type="match status" value="1"/>
</dbReference>